<sequence>MAHSRPTIERRQLGAELRRLREAADKSQKEAAEVIECDTTLVSRTERGQRSLKIMELRSLLDFYGAPASKREEILELGQAARQRQARRMYSDAFPGSFRRVSDHEQEATEIYYSESEVVPGLLQTEDYARALIQIARAAVAKADPEDIETRVQFRLERQQVLSKEHPPLLWFVIGESALRRPVGRHEVLRDQLRYLLEVITKHRQVVIQVAPLSIVDHPLLGGSIGIFRFGGAVPDIAHQGTFIGGGVYMDDVKDIAECSYAFDQLRAVALGPEESRDFITERLKELET</sequence>
<dbReference type="AlphaFoldDB" id="A0A1H1H4D7"/>
<dbReference type="Proteomes" id="UP000199301">
    <property type="component" value="Unassembled WGS sequence"/>
</dbReference>
<evidence type="ECO:0000313" key="2">
    <source>
        <dbReference type="EMBL" id="SDR20362.1"/>
    </source>
</evidence>
<evidence type="ECO:0000259" key="1">
    <source>
        <dbReference type="PROSITE" id="PS50943"/>
    </source>
</evidence>
<feature type="domain" description="HTH cro/C1-type" evidence="1">
    <location>
        <begin position="17"/>
        <end position="71"/>
    </location>
</feature>
<dbReference type="Pfam" id="PF13560">
    <property type="entry name" value="HTH_31"/>
    <property type="match status" value="1"/>
</dbReference>
<gene>
    <name evidence="2" type="ORF">SAMN04489718_4117</name>
</gene>
<dbReference type="STRING" id="995062.SAMN04489718_4117"/>
<accession>A0A1H1H4D7</accession>
<dbReference type="PROSITE" id="PS50943">
    <property type="entry name" value="HTH_CROC1"/>
    <property type="match status" value="1"/>
</dbReference>
<dbReference type="SMART" id="SM00530">
    <property type="entry name" value="HTH_XRE"/>
    <property type="match status" value="1"/>
</dbReference>
<dbReference type="InterPro" id="IPR001387">
    <property type="entry name" value="Cro/C1-type_HTH"/>
</dbReference>
<proteinExistence type="predicted"/>
<evidence type="ECO:0000313" key="3">
    <source>
        <dbReference type="Proteomes" id="UP000199301"/>
    </source>
</evidence>
<dbReference type="Pfam" id="PF19054">
    <property type="entry name" value="DUF5753"/>
    <property type="match status" value="1"/>
</dbReference>
<dbReference type="OrthoDB" id="3630543at2"/>
<keyword evidence="3" id="KW-1185">Reference proteome</keyword>
<name>A0A1H1H4D7_9ACTN</name>
<dbReference type="GO" id="GO:0003677">
    <property type="term" value="F:DNA binding"/>
    <property type="evidence" value="ECO:0007669"/>
    <property type="project" value="InterPro"/>
</dbReference>
<dbReference type="EMBL" id="FNKO01000002">
    <property type="protein sequence ID" value="SDR20362.1"/>
    <property type="molecule type" value="Genomic_DNA"/>
</dbReference>
<dbReference type="CDD" id="cd00093">
    <property type="entry name" value="HTH_XRE"/>
    <property type="match status" value="1"/>
</dbReference>
<dbReference type="InterPro" id="IPR043917">
    <property type="entry name" value="DUF5753"/>
</dbReference>
<dbReference type="SUPFAM" id="SSF47413">
    <property type="entry name" value="lambda repressor-like DNA-binding domains"/>
    <property type="match status" value="1"/>
</dbReference>
<protein>
    <submittedName>
        <fullName evidence="2">Helix-turn-helix domain-containing protein</fullName>
    </submittedName>
</protein>
<dbReference type="Gene3D" id="1.10.260.40">
    <property type="entry name" value="lambda repressor-like DNA-binding domains"/>
    <property type="match status" value="1"/>
</dbReference>
<organism evidence="2 3">
    <name type="scientific">Actinopolyspora saharensis</name>
    <dbReference type="NCBI Taxonomy" id="995062"/>
    <lineage>
        <taxon>Bacteria</taxon>
        <taxon>Bacillati</taxon>
        <taxon>Actinomycetota</taxon>
        <taxon>Actinomycetes</taxon>
        <taxon>Actinopolysporales</taxon>
        <taxon>Actinopolysporaceae</taxon>
        <taxon>Actinopolyspora</taxon>
    </lineage>
</organism>
<dbReference type="InterPro" id="IPR010982">
    <property type="entry name" value="Lambda_DNA-bd_dom_sf"/>
</dbReference>
<reference evidence="3" key="1">
    <citation type="submission" date="2016-10" db="EMBL/GenBank/DDBJ databases">
        <authorList>
            <person name="Varghese N."/>
            <person name="Submissions S."/>
        </authorList>
    </citation>
    <scope>NUCLEOTIDE SEQUENCE [LARGE SCALE GENOMIC DNA]</scope>
    <source>
        <strain evidence="3">DSM 45459</strain>
    </source>
</reference>